<dbReference type="Gene3D" id="2.160.20.10">
    <property type="entry name" value="Single-stranded right-handed beta-helix, Pectin lyase-like"/>
    <property type="match status" value="1"/>
</dbReference>
<evidence type="ECO:0000256" key="1">
    <source>
        <dbReference type="ARBA" id="ARBA00008834"/>
    </source>
</evidence>
<organism evidence="5 6">
    <name type="scientific">Flavobacterium flevense</name>
    <dbReference type="NCBI Taxonomy" id="983"/>
    <lineage>
        <taxon>Bacteria</taxon>
        <taxon>Pseudomonadati</taxon>
        <taxon>Bacteroidota</taxon>
        <taxon>Flavobacteriia</taxon>
        <taxon>Flavobacteriales</taxon>
        <taxon>Flavobacteriaceae</taxon>
        <taxon>Flavobacterium</taxon>
    </lineage>
</organism>
<evidence type="ECO:0000256" key="2">
    <source>
        <dbReference type="ARBA" id="ARBA00022801"/>
    </source>
</evidence>
<dbReference type="InterPro" id="IPR051801">
    <property type="entry name" value="GH28_Enzymes"/>
</dbReference>
<dbReference type="PANTHER" id="PTHR31339">
    <property type="entry name" value="PECTIN LYASE-RELATED"/>
    <property type="match status" value="1"/>
</dbReference>
<dbReference type="InterPro" id="IPR006626">
    <property type="entry name" value="PbH1"/>
</dbReference>
<gene>
    <name evidence="5" type="ORF">FFL01_07120</name>
</gene>
<keyword evidence="2 4" id="KW-0378">Hydrolase</keyword>
<protein>
    <submittedName>
        <fullName evidence="5">Exo-poly-alpha-D-galacturonosidase</fullName>
    </submittedName>
</protein>
<keyword evidence="6" id="KW-1185">Reference proteome</keyword>
<reference evidence="5 6" key="1">
    <citation type="submission" date="2019-06" db="EMBL/GenBank/DDBJ databases">
        <title>Whole genome shotgun sequence of Flavobacterium flevense NBRC 14960.</title>
        <authorList>
            <person name="Hosoyama A."/>
            <person name="Uohara A."/>
            <person name="Ohji S."/>
            <person name="Ichikawa N."/>
        </authorList>
    </citation>
    <scope>NUCLEOTIDE SEQUENCE [LARGE SCALE GENOMIC DNA]</scope>
    <source>
        <strain evidence="5 6">NBRC 14960</strain>
    </source>
</reference>
<dbReference type="GO" id="GO:0004650">
    <property type="term" value="F:polygalacturonase activity"/>
    <property type="evidence" value="ECO:0007669"/>
    <property type="project" value="InterPro"/>
</dbReference>
<proteinExistence type="inferred from homology"/>
<dbReference type="SUPFAM" id="SSF51126">
    <property type="entry name" value="Pectin lyase-like"/>
    <property type="match status" value="1"/>
</dbReference>
<comment type="caution">
    <text evidence="5">The sequence shown here is derived from an EMBL/GenBank/DDBJ whole genome shotgun (WGS) entry which is preliminary data.</text>
</comment>
<keyword evidence="3 4" id="KW-0326">Glycosidase</keyword>
<evidence type="ECO:0000313" key="5">
    <source>
        <dbReference type="EMBL" id="GEC71173.1"/>
    </source>
</evidence>
<dbReference type="Proteomes" id="UP000316775">
    <property type="component" value="Unassembled WGS sequence"/>
</dbReference>
<dbReference type="GO" id="GO:0005975">
    <property type="term" value="P:carbohydrate metabolic process"/>
    <property type="evidence" value="ECO:0007669"/>
    <property type="project" value="InterPro"/>
</dbReference>
<dbReference type="RefSeq" id="WP_234982498.1">
    <property type="nucleotide sequence ID" value="NZ_FRCC01000001.1"/>
</dbReference>
<dbReference type="Pfam" id="PF00295">
    <property type="entry name" value="Glyco_hydro_28"/>
    <property type="match status" value="1"/>
</dbReference>
<name>A0A4Y4AXK9_9FLAO</name>
<dbReference type="PANTHER" id="PTHR31339:SF9">
    <property type="entry name" value="PLASMIN AND FIBRONECTIN-BINDING PROTEIN A"/>
    <property type="match status" value="1"/>
</dbReference>
<evidence type="ECO:0000256" key="3">
    <source>
        <dbReference type="ARBA" id="ARBA00023295"/>
    </source>
</evidence>
<dbReference type="InterPro" id="IPR000743">
    <property type="entry name" value="Glyco_hydro_28"/>
</dbReference>
<sequence length="528" mass="58106">MNMMLKIIPKLFFIALLVGVFLLGFKTQAQKTAKTSKEFLITNYGAKADGKTLNTIVIQKAIDAAFKNKGGCVVFPKGDFLSGSIQMKSNVSLRLEEGAVLLGSTNPGDYIKMEFPGRPDSPKKDDNSQMALVLAHKATNVKLYGKGKIDGQGLELALHIDSLHHAGIVVDPNYTIRRNRPNETMRPKLFRFSQCENVAIEGLEVGAASCWGLSFELCANLNINGLKVVNRSYWNNDGIDITDCKNVKVTNCDLDTADDGICLKSYYPGYANDGIYIANCTIKSSASAIKFGTASYGGFKNVVIKDIEVYDTFRSAIAIESVDGAAIENISVSNINAVNTGNAIFIRIGQRSGEKAGSIKNVSIKDVKVQLPFGRPDINYDLRGPEVDFFHNPFPSSIVGIPGYQIENVNLENITISYPGRATKGMAYVPLNRLDQVPEKVKDYPEFSMFGELPAWAFYVRHAKGISFKNVKVTLDNADFRPAFVFDDVQNLNMEQIDLPEAKHEQVVLKNVAEAKTDLKELNIKTIP</sequence>
<dbReference type="AlphaFoldDB" id="A0A4Y4AXK9"/>
<dbReference type="InterPro" id="IPR012334">
    <property type="entry name" value="Pectin_lyas_fold"/>
</dbReference>
<comment type="similarity">
    <text evidence="1 4">Belongs to the glycosyl hydrolase 28 family.</text>
</comment>
<evidence type="ECO:0000313" key="6">
    <source>
        <dbReference type="Proteomes" id="UP000316775"/>
    </source>
</evidence>
<dbReference type="EMBL" id="BJNP01000005">
    <property type="protein sequence ID" value="GEC71173.1"/>
    <property type="molecule type" value="Genomic_DNA"/>
</dbReference>
<dbReference type="STRING" id="983.SAMN05443543_101306"/>
<dbReference type="SMART" id="SM00710">
    <property type="entry name" value="PbH1"/>
    <property type="match status" value="4"/>
</dbReference>
<dbReference type="InterPro" id="IPR011050">
    <property type="entry name" value="Pectin_lyase_fold/virulence"/>
</dbReference>
<accession>A0A4Y4AXK9</accession>
<evidence type="ECO:0000256" key="4">
    <source>
        <dbReference type="RuleBase" id="RU361169"/>
    </source>
</evidence>